<dbReference type="NCBIfam" id="TIGR01444">
    <property type="entry name" value="fkbM_fam"/>
    <property type="match status" value="1"/>
</dbReference>
<dbReference type="EMBL" id="BJCF01000069">
    <property type="protein sequence ID" value="GCL44097.1"/>
    <property type="molecule type" value="Genomic_DNA"/>
</dbReference>
<protein>
    <submittedName>
        <fullName evidence="2">Methyltransferase FkbM</fullName>
    </submittedName>
</protein>
<dbReference type="PANTHER" id="PTHR36973">
    <property type="entry name" value="SLL1456 PROTEIN-RELATED"/>
    <property type="match status" value="1"/>
</dbReference>
<dbReference type="GO" id="GO:0032259">
    <property type="term" value="P:methylation"/>
    <property type="evidence" value="ECO:0007669"/>
    <property type="project" value="UniProtKB-KW"/>
</dbReference>
<dbReference type="InterPro" id="IPR053188">
    <property type="entry name" value="FkbM_Methyltransferase"/>
</dbReference>
<dbReference type="Pfam" id="PF05050">
    <property type="entry name" value="Methyltransf_21"/>
    <property type="match status" value="1"/>
</dbReference>
<dbReference type="OrthoDB" id="423019at2"/>
<evidence type="ECO:0000259" key="1">
    <source>
        <dbReference type="Pfam" id="PF05050"/>
    </source>
</evidence>
<evidence type="ECO:0000313" key="2">
    <source>
        <dbReference type="EMBL" id="GCL44097.1"/>
    </source>
</evidence>
<sequence>MTVLSLLLLTVPHNFGNCCKIQLQSDSQTHSLNNIELSENSINTEIISVKTIDDFLLSSKIDNIDLLKIDTEGYELQVLKGAEQSLKNNKIKLILAESTIQSDDKFHTNLNTLNRYLENYNFKITAIYDQVIWRNPTRLSYFNVLFSKQ</sequence>
<keyword evidence="2" id="KW-0489">Methyltransferase</keyword>
<dbReference type="AlphaFoldDB" id="A0A480AGA0"/>
<dbReference type="GO" id="GO:0008171">
    <property type="term" value="F:O-methyltransferase activity"/>
    <property type="evidence" value="ECO:0007669"/>
    <property type="project" value="TreeGrafter"/>
</dbReference>
<dbReference type="InterPro" id="IPR006342">
    <property type="entry name" value="FkbM_mtfrase"/>
</dbReference>
<keyword evidence="2" id="KW-0808">Transferase</keyword>
<dbReference type="Gene3D" id="3.40.50.150">
    <property type="entry name" value="Vaccinia Virus protein VP39"/>
    <property type="match status" value="1"/>
</dbReference>
<proteinExistence type="predicted"/>
<gene>
    <name evidence="2" type="ORF">NIES80_38210</name>
</gene>
<dbReference type="Proteomes" id="UP000299367">
    <property type="component" value="Unassembled WGS sequence"/>
</dbReference>
<name>A0A480AGA0_9CYAN</name>
<reference evidence="3" key="1">
    <citation type="submission" date="2019-02" db="EMBL/GenBank/DDBJ databases">
        <title>Draft genome sequence of Dolichospermum planctonicum NIES-80.</title>
        <authorList>
            <person name="Yamaguchi H."/>
            <person name="Suzuki S."/>
            <person name="Kawachi M."/>
        </authorList>
    </citation>
    <scope>NUCLEOTIDE SEQUENCE [LARGE SCALE GENOMIC DNA]</scope>
    <source>
        <strain evidence="3">NIES-80</strain>
    </source>
</reference>
<dbReference type="PANTHER" id="PTHR36973:SF4">
    <property type="entry name" value="NODULATION PROTEIN"/>
    <property type="match status" value="1"/>
</dbReference>
<comment type="caution">
    <text evidence="2">The sequence shown here is derived from an EMBL/GenBank/DDBJ whole genome shotgun (WGS) entry which is preliminary data.</text>
</comment>
<accession>A0A480AGA0</accession>
<dbReference type="InterPro" id="IPR029063">
    <property type="entry name" value="SAM-dependent_MTases_sf"/>
</dbReference>
<dbReference type="SUPFAM" id="SSF53335">
    <property type="entry name" value="S-adenosyl-L-methionine-dependent methyltransferases"/>
    <property type="match status" value="1"/>
</dbReference>
<evidence type="ECO:0000313" key="3">
    <source>
        <dbReference type="Proteomes" id="UP000299367"/>
    </source>
</evidence>
<feature type="domain" description="Methyltransferase FkbM" evidence="1">
    <location>
        <begin position="27"/>
        <end position="123"/>
    </location>
</feature>
<organism evidence="2 3">
    <name type="scientific">Dolichospermum planctonicum</name>
    <dbReference type="NCBI Taxonomy" id="136072"/>
    <lineage>
        <taxon>Bacteria</taxon>
        <taxon>Bacillati</taxon>
        <taxon>Cyanobacteriota</taxon>
        <taxon>Cyanophyceae</taxon>
        <taxon>Nostocales</taxon>
        <taxon>Aphanizomenonaceae</taxon>
        <taxon>Dolichospermum</taxon>
    </lineage>
</organism>